<comment type="caution">
    <text evidence="7">The sequence shown here is derived from an EMBL/GenBank/DDBJ whole genome shotgun (WGS) entry which is preliminary data.</text>
</comment>
<dbReference type="InterPro" id="IPR001138">
    <property type="entry name" value="Zn2Cys6_DnaBD"/>
</dbReference>
<dbReference type="GO" id="GO:0005634">
    <property type="term" value="C:nucleus"/>
    <property type="evidence" value="ECO:0007669"/>
    <property type="project" value="UniProtKB-SubCell"/>
</dbReference>
<accession>A0A9W9DJ35</accession>
<evidence type="ECO:0000256" key="4">
    <source>
        <dbReference type="ARBA" id="ARBA00023163"/>
    </source>
</evidence>
<gene>
    <name evidence="7" type="ORF">J3R30DRAFT_749637</name>
</gene>
<dbReference type="CDD" id="cd12148">
    <property type="entry name" value="fungal_TF_MHR"/>
    <property type="match status" value="1"/>
</dbReference>
<dbReference type="SMART" id="SM00066">
    <property type="entry name" value="GAL4"/>
    <property type="match status" value="1"/>
</dbReference>
<protein>
    <recommendedName>
        <fullName evidence="6">Zn(2)-C6 fungal-type domain-containing protein</fullName>
    </recommendedName>
</protein>
<name>A0A9W9DJ35_9AGAR</name>
<organism evidence="7 8">
    <name type="scientific">Lentinula aciculospora</name>
    <dbReference type="NCBI Taxonomy" id="153920"/>
    <lineage>
        <taxon>Eukaryota</taxon>
        <taxon>Fungi</taxon>
        <taxon>Dikarya</taxon>
        <taxon>Basidiomycota</taxon>
        <taxon>Agaricomycotina</taxon>
        <taxon>Agaricomycetes</taxon>
        <taxon>Agaricomycetidae</taxon>
        <taxon>Agaricales</taxon>
        <taxon>Marasmiineae</taxon>
        <taxon>Omphalotaceae</taxon>
        <taxon>Lentinula</taxon>
    </lineage>
</organism>
<dbReference type="PROSITE" id="PS50048">
    <property type="entry name" value="ZN2_CY6_FUNGAL_2"/>
    <property type="match status" value="1"/>
</dbReference>
<dbReference type="EMBL" id="JAOTPV010000018">
    <property type="protein sequence ID" value="KAJ4472988.1"/>
    <property type="molecule type" value="Genomic_DNA"/>
</dbReference>
<dbReference type="PANTHER" id="PTHR47338:SF29">
    <property type="entry name" value="ZN(2)-C6 FUNGAL-TYPE DOMAIN-CONTAINING PROTEIN"/>
    <property type="match status" value="1"/>
</dbReference>
<keyword evidence="4" id="KW-0804">Transcription</keyword>
<evidence type="ECO:0000259" key="6">
    <source>
        <dbReference type="PROSITE" id="PS50048"/>
    </source>
</evidence>
<dbReference type="GO" id="GO:0000981">
    <property type="term" value="F:DNA-binding transcription factor activity, RNA polymerase II-specific"/>
    <property type="evidence" value="ECO:0007669"/>
    <property type="project" value="InterPro"/>
</dbReference>
<sequence length="557" mass="62042">MHLITAYNHLAKHRAYITSRTRPTDTSRTHMSRAPTGRSVKGTACINCRQRKIRCDGKRPVCGSCSASLPSACRYSDGSASVDQRLQEEIAILETRLHQLENPNDTSRTLTLHATTSSTSPPPHAPLNISLNMRQALFRSFLPYSFEFGFFLDYSLSSSLSSSSSSDQLFPSILSACQLLGAYLSPVNELSALQSAFLSQALFDVSAGLSRDPTQLARSIVHCVQAEIFLAQYFFVNGRTLEGKYRISNAVSMVLGAGFHKIRSADAYVFQGRAGMHSLPPSVHPGEEGERINALWQVLIMNACWTAADSSSSNIAYDVPESRIDTPWPLDSGSYSQASFPESIQSSHTIQSFLSNIPDNGRSFLAIHAKAAILFERTSLLHHQYRPNMNLADATRFQQTFNNLNSAINNMAAILPPLSDHTLSRSTIRRLLIIHTLCRVASILLHGIFEQRDPTSLGQVITAAESVVMLFRSVNLTDFPFIDPIMGHLWMTTANVFIKEIRLHFATRMPRRLPLNEMRDSVEFIMATMQIFAPKSSFIERQLMHARQSYMTSISTQ</sequence>
<dbReference type="OrthoDB" id="2309723at2759"/>
<evidence type="ECO:0000256" key="2">
    <source>
        <dbReference type="ARBA" id="ARBA00022723"/>
    </source>
</evidence>
<dbReference type="InterPro" id="IPR036864">
    <property type="entry name" value="Zn2-C6_fun-type_DNA-bd_sf"/>
</dbReference>
<dbReference type="AlphaFoldDB" id="A0A9W9DJ35"/>
<dbReference type="Proteomes" id="UP001150266">
    <property type="component" value="Unassembled WGS sequence"/>
</dbReference>
<evidence type="ECO:0000313" key="7">
    <source>
        <dbReference type="EMBL" id="KAJ4472988.1"/>
    </source>
</evidence>
<evidence type="ECO:0000256" key="1">
    <source>
        <dbReference type="ARBA" id="ARBA00004123"/>
    </source>
</evidence>
<evidence type="ECO:0000313" key="8">
    <source>
        <dbReference type="Proteomes" id="UP001150266"/>
    </source>
</evidence>
<dbReference type="SUPFAM" id="SSF57701">
    <property type="entry name" value="Zn2/Cys6 DNA-binding domain"/>
    <property type="match status" value="1"/>
</dbReference>
<evidence type="ECO:0000256" key="3">
    <source>
        <dbReference type="ARBA" id="ARBA00023015"/>
    </source>
</evidence>
<proteinExistence type="predicted"/>
<keyword evidence="3" id="KW-0805">Transcription regulation</keyword>
<dbReference type="PROSITE" id="PS00463">
    <property type="entry name" value="ZN2_CY6_FUNGAL_1"/>
    <property type="match status" value="1"/>
</dbReference>
<comment type="subcellular location">
    <subcellularLocation>
        <location evidence="1">Nucleus</location>
    </subcellularLocation>
</comment>
<dbReference type="PANTHER" id="PTHR47338">
    <property type="entry name" value="ZN(II)2CYS6 TRANSCRIPTION FACTOR (EUROFUNG)-RELATED"/>
    <property type="match status" value="1"/>
</dbReference>
<keyword evidence="2" id="KW-0479">Metal-binding</keyword>
<dbReference type="Gene3D" id="4.10.240.10">
    <property type="entry name" value="Zn(2)-C6 fungal-type DNA-binding domain"/>
    <property type="match status" value="1"/>
</dbReference>
<feature type="domain" description="Zn(2)-C6 fungal-type" evidence="6">
    <location>
        <begin position="44"/>
        <end position="75"/>
    </location>
</feature>
<reference evidence="7" key="1">
    <citation type="submission" date="2022-08" db="EMBL/GenBank/DDBJ databases">
        <title>A Global Phylogenomic Analysis of the Shiitake Genus Lentinula.</title>
        <authorList>
            <consortium name="DOE Joint Genome Institute"/>
            <person name="Sierra-Patev S."/>
            <person name="Min B."/>
            <person name="Naranjo-Ortiz M."/>
            <person name="Looney B."/>
            <person name="Konkel Z."/>
            <person name="Slot J.C."/>
            <person name="Sakamoto Y."/>
            <person name="Steenwyk J.L."/>
            <person name="Rokas A."/>
            <person name="Carro J."/>
            <person name="Camarero S."/>
            <person name="Ferreira P."/>
            <person name="Molpeceres G."/>
            <person name="Ruiz-Duenas F.J."/>
            <person name="Serrano A."/>
            <person name="Henrissat B."/>
            <person name="Drula E."/>
            <person name="Hughes K.W."/>
            <person name="Mata J.L."/>
            <person name="Ishikawa N.K."/>
            <person name="Vargas-Isla R."/>
            <person name="Ushijima S."/>
            <person name="Smith C.A."/>
            <person name="Ahrendt S."/>
            <person name="Andreopoulos W."/>
            <person name="He G."/>
            <person name="Labutti K."/>
            <person name="Lipzen A."/>
            <person name="Ng V."/>
            <person name="Riley R."/>
            <person name="Sandor L."/>
            <person name="Barry K."/>
            <person name="Martinez A.T."/>
            <person name="Xiao Y."/>
            <person name="Gibbons J.G."/>
            <person name="Terashima K."/>
            <person name="Grigoriev I.V."/>
            <person name="Hibbett D.S."/>
        </authorList>
    </citation>
    <scope>NUCLEOTIDE SEQUENCE</scope>
    <source>
        <strain evidence="7">JLM2183</strain>
    </source>
</reference>
<dbReference type="CDD" id="cd00067">
    <property type="entry name" value="GAL4"/>
    <property type="match status" value="1"/>
</dbReference>
<keyword evidence="5" id="KW-0539">Nucleus</keyword>
<dbReference type="InterPro" id="IPR050815">
    <property type="entry name" value="TF_fung"/>
</dbReference>
<evidence type="ECO:0000256" key="5">
    <source>
        <dbReference type="ARBA" id="ARBA00023242"/>
    </source>
</evidence>
<keyword evidence="8" id="KW-1185">Reference proteome</keyword>
<dbReference type="GO" id="GO:0008270">
    <property type="term" value="F:zinc ion binding"/>
    <property type="evidence" value="ECO:0007669"/>
    <property type="project" value="InterPro"/>
</dbReference>
<dbReference type="Pfam" id="PF00172">
    <property type="entry name" value="Zn_clus"/>
    <property type="match status" value="1"/>
</dbReference>